<organism evidence="1 2">
    <name type="scientific">Enterocloster bolteae 90B8</name>
    <dbReference type="NCBI Taxonomy" id="997897"/>
    <lineage>
        <taxon>Bacteria</taxon>
        <taxon>Bacillati</taxon>
        <taxon>Bacillota</taxon>
        <taxon>Clostridia</taxon>
        <taxon>Lachnospirales</taxon>
        <taxon>Lachnospiraceae</taxon>
        <taxon>Enterocloster</taxon>
    </lineage>
</organism>
<sequence>MTVLLGFATEKQALIMSDSRGSYFKMNDPTRTILKYEENTKKLYQITNKFILGTAGYGNIGKWIEDVKPCNPNSIFYNLKDNTYEKWLDFFLKRFQISDTLKKEYSAILSIGIDSNSHIRMDGFTTLNLSPTTAIPQRNEFFSKIFLPPDIPNNYEDKFSSTLQLTNHKIEYCEWVIKNIASKSKSVNNIIQKYEITM</sequence>
<dbReference type="Proteomes" id="UP000013041">
    <property type="component" value="Unassembled WGS sequence"/>
</dbReference>
<proteinExistence type="predicted"/>
<name>R0AZH2_9FIRM</name>
<gene>
    <name evidence="1" type="ORF">HMPREF1097_02740</name>
</gene>
<dbReference type="RefSeq" id="WP_002572446.1">
    <property type="nucleotide sequence ID" value="NZ_KB851154.1"/>
</dbReference>
<dbReference type="HOGENOM" id="CLU_1376078_0_0_9"/>
<dbReference type="AlphaFoldDB" id="R0AZH2"/>
<evidence type="ECO:0000313" key="1">
    <source>
        <dbReference type="EMBL" id="ENZ38154.1"/>
    </source>
</evidence>
<evidence type="ECO:0000313" key="2">
    <source>
        <dbReference type="Proteomes" id="UP000013041"/>
    </source>
</evidence>
<comment type="caution">
    <text evidence="1">The sequence shown here is derived from an EMBL/GenBank/DDBJ whole genome shotgun (WGS) entry which is preliminary data.</text>
</comment>
<dbReference type="EMBL" id="AGYG01000019">
    <property type="protein sequence ID" value="ENZ38154.1"/>
    <property type="molecule type" value="Genomic_DNA"/>
</dbReference>
<protein>
    <submittedName>
        <fullName evidence="1">Uncharacterized protein</fullName>
    </submittedName>
</protein>
<accession>R0AZH2</accession>
<reference evidence="1 2" key="1">
    <citation type="submission" date="2013-01" db="EMBL/GenBank/DDBJ databases">
        <title>The Genome Sequence of Clostridium bolteae 90B8.</title>
        <authorList>
            <consortium name="The Broad Institute Genome Sequencing Platform"/>
            <person name="Earl A."/>
            <person name="Ward D."/>
            <person name="Feldgarden M."/>
            <person name="Gevers D."/>
            <person name="Courvalin P."/>
            <person name="Lambert T."/>
            <person name="Walker B."/>
            <person name="Young S.K."/>
            <person name="Zeng Q."/>
            <person name="Gargeya S."/>
            <person name="Fitzgerald M."/>
            <person name="Haas B."/>
            <person name="Abouelleil A."/>
            <person name="Alvarado L."/>
            <person name="Arachchi H.M."/>
            <person name="Berlin A.M."/>
            <person name="Chapman S.B."/>
            <person name="Dewar J."/>
            <person name="Goldberg J."/>
            <person name="Griggs A."/>
            <person name="Gujja S."/>
            <person name="Hansen M."/>
            <person name="Howarth C."/>
            <person name="Imamovic A."/>
            <person name="Larimer J."/>
            <person name="McCowan C."/>
            <person name="Murphy C."/>
            <person name="Neiman D."/>
            <person name="Pearson M."/>
            <person name="Priest M."/>
            <person name="Roberts A."/>
            <person name="Saif S."/>
            <person name="Shea T."/>
            <person name="Sisk P."/>
            <person name="Sykes S."/>
            <person name="Wortman J."/>
            <person name="Nusbaum C."/>
            <person name="Birren B."/>
        </authorList>
    </citation>
    <scope>NUCLEOTIDE SEQUENCE [LARGE SCALE GENOMIC DNA]</scope>
    <source>
        <strain evidence="1 2">90B8</strain>
    </source>
</reference>